<evidence type="ECO:0000256" key="2">
    <source>
        <dbReference type="ARBA" id="ARBA00022630"/>
    </source>
</evidence>
<reference evidence="6 7" key="1">
    <citation type="submission" date="2012-06" db="EMBL/GenBank/DDBJ databases">
        <title>Draft Genome Sequence of Lactobacillus pasteurii CRBIP 24.76T.</title>
        <authorList>
            <person name="Cousin S."/>
            <person name="Bouchier C."/>
            <person name="Loux V."/>
            <person name="Ma L."/>
            <person name="Creno S."/>
            <person name="Bizet C."/>
            <person name="Clermont D."/>
        </authorList>
    </citation>
    <scope>NUCLEOTIDE SEQUENCE [LARGE SCALE GENOMIC DNA]</scope>
    <source>
        <strain evidence="7">CRBIP 24.76T</strain>
    </source>
</reference>
<keyword evidence="7" id="KW-1185">Reference proteome</keyword>
<feature type="domain" description="FAD-dependent oxidoreductase 2 FAD-binding" evidence="5">
    <location>
        <begin position="8"/>
        <end position="100"/>
    </location>
</feature>
<protein>
    <submittedName>
        <fullName evidence="6">Lactobacillus pasteurii CRBIP 24.76 WGS project CAKD00000000 data, contig 13</fullName>
    </submittedName>
</protein>
<gene>
    <name evidence="6" type="ORF">BN53_01745</name>
</gene>
<keyword evidence="4" id="KW-0560">Oxidoreductase</keyword>
<comment type="caution">
    <text evidence="6">The sequence shown here is derived from an EMBL/GenBank/DDBJ whole genome shotgun (WGS) entry which is preliminary data.</text>
</comment>
<sequence length="126" mass="13879">MQTVAQKAGIDAEELTKTMKNYDQAVKMGKDEEFGRDPKFLHAYEGDTYYVIEQKLRFCTTLGGYETTAQMQLVDSDFTPIDSFYAAGEIIGGANGHDSMPSMMNSWSYASGFVAGTEAADNCNLK</sequence>
<name>I7IZ10_9LACO</name>
<dbReference type="AlphaFoldDB" id="I7IZ10"/>
<dbReference type="InterPro" id="IPR050315">
    <property type="entry name" value="FAD-oxidoreductase_2"/>
</dbReference>
<dbReference type="STRING" id="1423790.BN53_01745"/>
<dbReference type="Gene3D" id="3.90.700.10">
    <property type="entry name" value="Succinate dehydrogenase/fumarate reductase flavoprotein, catalytic domain"/>
    <property type="match status" value="1"/>
</dbReference>
<proteinExistence type="predicted"/>
<evidence type="ECO:0000313" key="6">
    <source>
        <dbReference type="EMBL" id="CCI84827.1"/>
    </source>
</evidence>
<evidence type="ECO:0000313" key="7">
    <source>
        <dbReference type="Proteomes" id="UP000009311"/>
    </source>
</evidence>
<dbReference type="EMBL" id="CAKD01000013">
    <property type="protein sequence ID" value="CCI84827.1"/>
    <property type="molecule type" value="Genomic_DNA"/>
</dbReference>
<dbReference type="InterPro" id="IPR003953">
    <property type="entry name" value="FAD-dep_OxRdtase_2_FAD-bd"/>
</dbReference>
<dbReference type="PATRIC" id="fig|1423790.3.peg.918"/>
<dbReference type="Proteomes" id="UP000009311">
    <property type="component" value="Unassembled WGS sequence"/>
</dbReference>
<evidence type="ECO:0000259" key="5">
    <source>
        <dbReference type="Pfam" id="PF00890"/>
    </source>
</evidence>
<dbReference type="PANTHER" id="PTHR43400:SF10">
    <property type="entry name" value="3-OXOSTEROID 1-DEHYDROGENASE"/>
    <property type="match status" value="1"/>
</dbReference>
<dbReference type="InterPro" id="IPR036188">
    <property type="entry name" value="FAD/NAD-bd_sf"/>
</dbReference>
<accession>I7IZ10</accession>
<dbReference type="GO" id="GO:0008202">
    <property type="term" value="P:steroid metabolic process"/>
    <property type="evidence" value="ECO:0007669"/>
    <property type="project" value="UniProtKB-ARBA"/>
</dbReference>
<keyword evidence="2" id="KW-0285">Flavoprotein</keyword>
<evidence type="ECO:0000256" key="4">
    <source>
        <dbReference type="ARBA" id="ARBA00023002"/>
    </source>
</evidence>
<dbReference type="GO" id="GO:0033765">
    <property type="term" value="F:steroid dehydrogenase activity, acting on the CH-CH group of donors"/>
    <property type="evidence" value="ECO:0007669"/>
    <property type="project" value="UniProtKB-ARBA"/>
</dbReference>
<dbReference type="SUPFAM" id="SSF56425">
    <property type="entry name" value="Succinate dehydrogenase/fumarate reductase flavoprotein, catalytic domain"/>
    <property type="match status" value="1"/>
</dbReference>
<evidence type="ECO:0000256" key="1">
    <source>
        <dbReference type="ARBA" id="ARBA00001974"/>
    </source>
</evidence>
<comment type="cofactor">
    <cofactor evidence="1">
        <name>FAD</name>
        <dbReference type="ChEBI" id="CHEBI:57692"/>
    </cofactor>
</comment>
<dbReference type="SUPFAM" id="SSF51905">
    <property type="entry name" value="FAD/NAD(P)-binding domain"/>
    <property type="match status" value="1"/>
</dbReference>
<dbReference type="InterPro" id="IPR027477">
    <property type="entry name" value="Succ_DH/fumarate_Rdtase_cat_sf"/>
</dbReference>
<keyword evidence="3" id="KW-0274">FAD</keyword>
<dbReference type="PANTHER" id="PTHR43400">
    <property type="entry name" value="FUMARATE REDUCTASE"/>
    <property type="match status" value="1"/>
</dbReference>
<dbReference type="Pfam" id="PF00890">
    <property type="entry name" value="FAD_binding_2"/>
    <property type="match status" value="1"/>
</dbReference>
<dbReference type="eggNOG" id="COG1053">
    <property type="taxonomic scope" value="Bacteria"/>
</dbReference>
<evidence type="ECO:0000256" key="3">
    <source>
        <dbReference type="ARBA" id="ARBA00022827"/>
    </source>
</evidence>
<organism evidence="6 7">
    <name type="scientific">Lactobacillus pasteurii DSM 23907 = CRBIP 24.76</name>
    <dbReference type="NCBI Taxonomy" id="1423790"/>
    <lineage>
        <taxon>Bacteria</taxon>
        <taxon>Bacillati</taxon>
        <taxon>Bacillota</taxon>
        <taxon>Bacilli</taxon>
        <taxon>Lactobacillales</taxon>
        <taxon>Lactobacillaceae</taxon>
        <taxon>Lactobacillus</taxon>
    </lineage>
</organism>
<dbReference type="Gene3D" id="3.50.50.60">
    <property type="entry name" value="FAD/NAD(P)-binding domain"/>
    <property type="match status" value="1"/>
</dbReference>